<accession>A0A2S7IE60</accession>
<dbReference type="EMBL" id="PTRA01000018">
    <property type="protein sequence ID" value="PQA52603.1"/>
    <property type="molecule type" value="Genomic_DNA"/>
</dbReference>
<evidence type="ECO:0000313" key="2">
    <source>
        <dbReference type="EMBL" id="PQA52603.1"/>
    </source>
</evidence>
<dbReference type="InterPro" id="IPR005835">
    <property type="entry name" value="NTP_transferase_dom"/>
</dbReference>
<dbReference type="InterPro" id="IPR029044">
    <property type="entry name" value="Nucleotide-diphossugar_trans"/>
</dbReference>
<feature type="domain" description="Nucleotidyl transferase" evidence="1">
    <location>
        <begin position="8"/>
        <end position="32"/>
    </location>
</feature>
<sequence>MNFQHTYVVIMAGGVGTRFWPFSRQTYPKQFHDVLGIGRT</sequence>
<dbReference type="RefSeq" id="WP_243406521.1">
    <property type="nucleotide sequence ID" value="NZ_PTRA01000018.1"/>
</dbReference>
<name>A0A2S7IE60_9BACT</name>
<dbReference type="AlphaFoldDB" id="A0A2S7IE60"/>
<organism evidence="2 3">
    <name type="scientific">Siphonobacter curvatus</name>
    <dbReference type="NCBI Taxonomy" id="2094562"/>
    <lineage>
        <taxon>Bacteria</taxon>
        <taxon>Pseudomonadati</taxon>
        <taxon>Bacteroidota</taxon>
        <taxon>Cytophagia</taxon>
        <taxon>Cytophagales</taxon>
        <taxon>Cytophagaceae</taxon>
        <taxon>Siphonobacter</taxon>
    </lineage>
</organism>
<dbReference type="GO" id="GO:0004475">
    <property type="term" value="F:mannose-1-phosphate guanylyltransferase (GTP) activity"/>
    <property type="evidence" value="ECO:0007669"/>
    <property type="project" value="TreeGrafter"/>
</dbReference>
<proteinExistence type="predicted"/>
<gene>
    <name evidence="2" type="ORF">C5O19_25775</name>
</gene>
<dbReference type="GO" id="GO:0009298">
    <property type="term" value="P:GDP-mannose biosynthetic process"/>
    <property type="evidence" value="ECO:0007669"/>
    <property type="project" value="TreeGrafter"/>
</dbReference>
<dbReference type="Pfam" id="PF00483">
    <property type="entry name" value="NTP_transferase"/>
    <property type="match status" value="1"/>
</dbReference>
<dbReference type="InterPro" id="IPR051161">
    <property type="entry name" value="Mannose-6P_isomerase_type2"/>
</dbReference>
<evidence type="ECO:0000313" key="3">
    <source>
        <dbReference type="Proteomes" id="UP000239590"/>
    </source>
</evidence>
<comment type="caution">
    <text evidence="2">The sequence shown here is derived from an EMBL/GenBank/DDBJ whole genome shotgun (WGS) entry which is preliminary data.</text>
</comment>
<feature type="non-terminal residue" evidence="2">
    <location>
        <position position="40"/>
    </location>
</feature>
<dbReference type="PANTHER" id="PTHR46390">
    <property type="entry name" value="MANNOSE-1-PHOSPHATE GUANYLYLTRANSFERASE"/>
    <property type="match status" value="1"/>
</dbReference>
<reference evidence="3" key="1">
    <citation type="submission" date="2018-02" db="EMBL/GenBank/DDBJ databases">
        <title>Genome sequencing of Solimonas sp. HR-BB.</title>
        <authorList>
            <person name="Lee Y."/>
            <person name="Jeon C.O."/>
        </authorList>
    </citation>
    <scope>NUCLEOTIDE SEQUENCE [LARGE SCALE GENOMIC DNA]</scope>
    <source>
        <strain evidence="3">HR-U</strain>
    </source>
</reference>
<evidence type="ECO:0000259" key="1">
    <source>
        <dbReference type="Pfam" id="PF00483"/>
    </source>
</evidence>
<keyword evidence="3" id="KW-1185">Reference proteome</keyword>
<dbReference type="SUPFAM" id="SSF53448">
    <property type="entry name" value="Nucleotide-diphospho-sugar transferases"/>
    <property type="match status" value="1"/>
</dbReference>
<protein>
    <submittedName>
        <fullName evidence="2">Mannose-1-phosphate guanylyltransferase</fullName>
    </submittedName>
</protein>
<dbReference type="Proteomes" id="UP000239590">
    <property type="component" value="Unassembled WGS sequence"/>
</dbReference>
<keyword evidence="2" id="KW-0548">Nucleotidyltransferase</keyword>
<keyword evidence="2" id="KW-0808">Transferase</keyword>
<dbReference type="Gene3D" id="3.90.550.10">
    <property type="entry name" value="Spore Coat Polysaccharide Biosynthesis Protein SpsA, Chain A"/>
    <property type="match status" value="1"/>
</dbReference>
<dbReference type="PANTHER" id="PTHR46390:SF1">
    <property type="entry name" value="MANNOSE-1-PHOSPHATE GUANYLYLTRANSFERASE"/>
    <property type="match status" value="1"/>
</dbReference>